<evidence type="ECO:0000313" key="2">
    <source>
        <dbReference type="EMBL" id="MBC3920197.1"/>
    </source>
</evidence>
<dbReference type="Proteomes" id="UP000650424">
    <property type="component" value="Unassembled WGS sequence"/>
</dbReference>
<evidence type="ECO:0000313" key="3">
    <source>
        <dbReference type="Proteomes" id="UP000650424"/>
    </source>
</evidence>
<name>A0ABR6ZWE3_9BURK</name>
<keyword evidence="3" id="KW-1185">Reference proteome</keyword>
<organism evidence="2 3">
    <name type="scientific">Undibacterium hunanense</name>
    <dbReference type="NCBI Taxonomy" id="2762292"/>
    <lineage>
        <taxon>Bacteria</taxon>
        <taxon>Pseudomonadati</taxon>
        <taxon>Pseudomonadota</taxon>
        <taxon>Betaproteobacteria</taxon>
        <taxon>Burkholderiales</taxon>
        <taxon>Oxalobacteraceae</taxon>
        <taxon>Undibacterium</taxon>
    </lineage>
</organism>
<reference evidence="2 3" key="1">
    <citation type="submission" date="2020-08" db="EMBL/GenBank/DDBJ databases">
        <title>Novel species isolated from subtropical streams in China.</title>
        <authorList>
            <person name="Lu H."/>
        </authorList>
    </citation>
    <scope>NUCLEOTIDE SEQUENCE [LARGE SCALE GENOMIC DNA]</scope>
    <source>
        <strain evidence="2 3">CY18W</strain>
    </source>
</reference>
<evidence type="ECO:0000259" key="1">
    <source>
        <dbReference type="Pfam" id="PF01584"/>
    </source>
</evidence>
<dbReference type="SUPFAM" id="SSF50341">
    <property type="entry name" value="CheW-like"/>
    <property type="match status" value="1"/>
</dbReference>
<gene>
    <name evidence="2" type="ORF">H8L32_22225</name>
</gene>
<dbReference type="InterPro" id="IPR036061">
    <property type="entry name" value="CheW-like_dom_sf"/>
</dbReference>
<dbReference type="Pfam" id="PF01584">
    <property type="entry name" value="CheW"/>
    <property type="match status" value="1"/>
</dbReference>
<protein>
    <submittedName>
        <fullName evidence="2">Chemotaxis protein CheW</fullName>
    </submittedName>
</protein>
<feature type="domain" description="CheW-like" evidence="1">
    <location>
        <begin position="14"/>
        <end position="66"/>
    </location>
</feature>
<proteinExistence type="predicted"/>
<dbReference type="EMBL" id="JACOGF010000014">
    <property type="protein sequence ID" value="MBC3920197.1"/>
    <property type="molecule type" value="Genomic_DNA"/>
</dbReference>
<dbReference type="RefSeq" id="WP_186949514.1">
    <property type="nucleotide sequence ID" value="NZ_JACOGF010000014.1"/>
</dbReference>
<comment type="caution">
    <text evidence="2">The sequence shown here is derived from an EMBL/GenBank/DDBJ whole genome shotgun (WGS) entry which is preliminary data.</text>
</comment>
<sequence length="160" mass="17425">MSIATAWLLDVGDGKRVAIGQRELIQIIDAPDSFEVPLAPSHMREVIFWQKRVVPVMQLPLRLGGRACTGNILALVAFHDQLSNTAGLGAIHLSAPPVRVLVDDSQASDIEDEHPAWQEMAISCFDQQGSRIPVLHLSRIFAGEDQTVANVVDPGVNMRA</sequence>
<dbReference type="InterPro" id="IPR002545">
    <property type="entry name" value="CheW-lke_dom"/>
</dbReference>
<accession>A0ABR6ZWE3</accession>